<feature type="transmembrane region" description="Helical" evidence="8">
    <location>
        <begin position="160"/>
        <end position="184"/>
    </location>
</feature>
<dbReference type="KEGG" id="pfy:PFICI_04554"/>
<feature type="transmembrane region" description="Helical" evidence="8">
    <location>
        <begin position="280"/>
        <end position="296"/>
    </location>
</feature>
<accession>W3X983</accession>
<keyword evidence="6 8" id="KW-1133">Transmembrane helix</keyword>
<comment type="subcellular location">
    <subcellularLocation>
        <location evidence="1">Cell inner membrane</location>
        <topology evidence="1">Multi-pass membrane protein</topology>
    </subcellularLocation>
</comment>
<evidence type="ECO:0000256" key="2">
    <source>
        <dbReference type="ARBA" id="ARBA00022448"/>
    </source>
</evidence>
<organism evidence="9 10">
    <name type="scientific">Pestalotiopsis fici (strain W106-1 / CGMCC3.15140)</name>
    <dbReference type="NCBI Taxonomy" id="1229662"/>
    <lineage>
        <taxon>Eukaryota</taxon>
        <taxon>Fungi</taxon>
        <taxon>Dikarya</taxon>
        <taxon>Ascomycota</taxon>
        <taxon>Pezizomycotina</taxon>
        <taxon>Sordariomycetes</taxon>
        <taxon>Xylariomycetidae</taxon>
        <taxon>Amphisphaeriales</taxon>
        <taxon>Sporocadaceae</taxon>
        <taxon>Pestalotiopsis</taxon>
    </lineage>
</organism>
<reference evidence="10" key="1">
    <citation type="journal article" date="2015" name="BMC Genomics">
        <title>Genomic and transcriptomic analysis of the endophytic fungus Pestalotiopsis fici reveals its lifestyle and high potential for synthesis of natural products.</title>
        <authorList>
            <person name="Wang X."/>
            <person name="Zhang X."/>
            <person name="Liu L."/>
            <person name="Xiang M."/>
            <person name="Wang W."/>
            <person name="Sun X."/>
            <person name="Che Y."/>
            <person name="Guo L."/>
            <person name="Liu G."/>
            <person name="Guo L."/>
            <person name="Wang C."/>
            <person name="Yin W.B."/>
            <person name="Stadler M."/>
            <person name="Zhang X."/>
            <person name="Liu X."/>
        </authorList>
    </citation>
    <scope>NUCLEOTIDE SEQUENCE [LARGE SCALE GENOMIC DNA]</scope>
    <source>
        <strain evidence="10">W106-1 / CGMCC3.15140</strain>
    </source>
</reference>
<feature type="transmembrane region" description="Helical" evidence="8">
    <location>
        <begin position="244"/>
        <end position="268"/>
    </location>
</feature>
<evidence type="ECO:0000313" key="10">
    <source>
        <dbReference type="Proteomes" id="UP000030651"/>
    </source>
</evidence>
<evidence type="ECO:0000256" key="7">
    <source>
        <dbReference type="ARBA" id="ARBA00023136"/>
    </source>
</evidence>
<dbReference type="Pfam" id="PF04143">
    <property type="entry name" value="Sulf_transp"/>
    <property type="match status" value="1"/>
</dbReference>
<evidence type="ECO:0000256" key="5">
    <source>
        <dbReference type="ARBA" id="ARBA00022692"/>
    </source>
</evidence>
<keyword evidence="3" id="KW-1003">Cell membrane</keyword>
<feature type="transmembrane region" description="Helical" evidence="8">
    <location>
        <begin position="316"/>
        <end position="336"/>
    </location>
</feature>
<keyword evidence="10" id="KW-1185">Reference proteome</keyword>
<dbReference type="GO" id="GO:0005886">
    <property type="term" value="C:plasma membrane"/>
    <property type="evidence" value="ECO:0007669"/>
    <property type="project" value="UniProtKB-SubCell"/>
</dbReference>
<sequence length="337" mass="33898">MDAKNALTTIFCGSAFGAALTAAGMHRPEVILSQLTLSNFHMLESFLTAAAGSTAVVTLLQHLKIINMSPRSYSSIGLFGIMDGNIVGGLVLGAGMALAGSCPGTVFAQVGAGIESGLYTLSGLVVGGILWTGILKPYLSKSSSRKSETTPPTSLDKRLGISDLGVVAAIELVFVSTVVIAVAAKADTSRGIVHPVTGGLMIAGSQLLSATLRKALLGTSTAFEEVGKCFWSVAKGGKSSGDALSFPTVVFVAGVTLGARIISSLYPVAPGMSTMDADPLRVVGGGILLAIGSRMAGGCTSGHGISGTSLLSVSSYVTVAAMFAGAIGTALALYGFN</sequence>
<dbReference type="HOGENOM" id="CLU_053006_0_0_1"/>
<dbReference type="EMBL" id="KI912111">
    <property type="protein sequence ID" value="ETS82678.1"/>
    <property type="molecule type" value="Genomic_DNA"/>
</dbReference>
<name>W3X983_PESFW</name>
<protein>
    <submittedName>
        <fullName evidence="9">Uncharacterized protein</fullName>
    </submittedName>
</protein>
<feature type="transmembrane region" description="Helical" evidence="8">
    <location>
        <begin position="118"/>
        <end position="139"/>
    </location>
</feature>
<keyword evidence="5 8" id="KW-0812">Transmembrane</keyword>
<gene>
    <name evidence="9" type="ORF">PFICI_04554</name>
</gene>
<keyword evidence="2" id="KW-0813">Transport</keyword>
<evidence type="ECO:0000256" key="3">
    <source>
        <dbReference type="ARBA" id="ARBA00022475"/>
    </source>
</evidence>
<dbReference type="Proteomes" id="UP000030651">
    <property type="component" value="Unassembled WGS sequence"/>
</dbReference>
<evidence type="ECO:0000256" key="1">
    <source>
        <dbReference type="ARBA" id="ARBA00004429"/>
    </source>
</evidence>
<evidence type="ECO:0000256" key="8">
    <source>
        <dbReference type="SAM" id="Phobius"/>
    </source>
</evidence>
<dbReference type="AlphaFoldDB" id="W3X983"/>
<evidence type="ECO:0000256" key="4">
    <source>
        <dbReference type="ARBA" id="ARBA00022519"/>
    </source>
</evidence>
<keyword evidence="4" id="KW-0997">Cell inner membrane</keyword>
<dbReference type="PANTHER" id="PTHR30574">
    <property type="entry name" value="INNER MEMBRANE PROTEIN YEDE"/>
    <property type="match status" value="1"/>
</dbReference>
<dbReference type="GeneID" id="19269567"/>
<proteinExistence type="predicted"/>
<evidence type="ECO:0000256" key="6">
    <source>
        <dbReference type="ARBA" id="ARBA00022989"/>
    </source>
</evidence>
<dbReference type="OMA" id="MIIGSRM"/>
<dbReference type="PANTHER" id="PTHR30574:SF1">
    <property type="entry name" value="SULPHUR TRANSPORT DOMAIN-CONTAINING PROTEIN"/>
    <property type="match status" value="1"/>
</dbReference>
<evidence type="ECO:0000313" key="9">
    <source>
        <dbReference type="EMBL" id="ETS82678.1"/>
    </source>
</evidence>
<dbReference type="InParanoid" id="W3X983"/>
<dbReference type="RefSeq" id="XP_007831326.1">
    <property type="nucleotide sequence ID" value="XM_007833135.1"/>
</dbReference>
<dbReference type="eggNOG" id="ENOG502RZM3">
    <property type="taxonomic scope" value="Eukaryota"/>
</dbReference>
<keyword evidence="7 8" id="KW-0472">Membrane</keyword>
<dbReference type="OrthoDB" id="10254418at2759"/>
<feature type="transmembrane region" description="Helical" evidence="8">
    <location>
        <begin position="75"/>
        <end position="98"/>
    </location>
</feature>
<feature type="transmembrane region" description="Helical" evidence="8">
    <location>
        <begin position="45"/>
        <end position="63"/>
    </location>
</feature>
<dbReference type="InterPro" id="IPR007272">
    <property type="entry name" value="Sulf_transp_TsuA/YedE"/>
</dbReference>